<reference evidence="2 3" key="2">
    <citation type="submission" date="2020-07" db="EMBL/GenBank/DDBJ databases">
        <title>Genome assembly of wild tea tree DASZ reveals pedigree and selection history of tea varieties.</title>
        <authorList>
            <person name="Zhang W."/>
        </authorList>
    </citation>
    <scope>NUCLEOTIDE SEQUENCE [LARGE SCALE GENOMIC DNA]</scope>
    <source>
        <strain evidence="3">cv. G240</strain>
        <tissue evidence="2">Leaf</tissue>
    </source>
</reference>
<dbReference type="InterPro" id="IPR016024">
    <property type="entry name" value="ARM-type_fold"/>
</dbReference>
<dbReference type="Proteomes" id="UP000593564">
    <property type="component" value="Unassembled WGS sequence"/>
</dbReference>
<sequence length="382" mass="43127">MKFKRRRGVEVPPKIKSFINGVITTPLENIEEPLKGFVWEFDKGDFHHWVDLFNHFDTFFEKHIKTRKDLQFEDNFLESDPPFPREAVLQILRVVRIILENCTNKHFYSSYERHLSSLLASIDADVVEACLQTLAAFSKKTIGKYVIRDTSLNSKLFAFAQAWGGKEEGLGLITCAIEDGSEPIAYELGSTLHFEFYATNESSNELPANEQSTQGLQIIHLPNINTYQESDLELLDKLVIEYKVPPSLRFSLLTRLRFARAFSSLAARQQYTCIRLYASIVLVQACGDTDDLASFSNNEPELINELVSLLSYGDAIPEKIRILSLLSLVALCQDRSRQPSVLTAVTSGGHHGILSSLMQKAIDSIVSNSSKWSVPLNLHKLI</sequence>
<evidence type="ECO:0000313" key="2">
    <source>
        <dbReference type="EMBL" id="KAF5949560.1"/>
    </source>
</evidence>
<gene>
    <name evidence="2" type="ORF">HYC85_011553</name>
</gene>
<evidence type="ECO:0000259" key="1">
    <source>
        <dbReference type="Pfam" id="PF06012"/>
    </source>
</evidence>
<evidence type="ECO:0000313" key="3">
    <source>
        <dbReference type="Proteomes" id="UP000593564"/>
    </source>
</evidence>
<name>A0A7J7H9D9_CAMSI</name>
<organism evidence="2 3">
    <name type="scientific">Camellia sinensis</name>
    <name type="common">Tea plant</name>
    <name type="synonym">Thea sinensis</name>
    <dbReference type="NCBI Taxonomy" id="4442"/>
    <lineage>
        <taxon>Eukaryota</taxon>
        <taxon>Viridiplantae</taxon>
        <taxon>Streptophyta</taxon>
        <taxon>Embryophyta</taxon>
        <taxon>Tracheophyta</taxon>
        <taxon>Spermatophyta</taxon>
        <taxon>Magnoliopsida</taxon>
        <taxon>eudicotyledons</taxon>
        <taxon>Gunneridae</taxon>
        <taxon>Pentapetalae</taxon>
        <taxon>asterids</taxon>
        <taxon>Ericales</taxon>
        <taxon>Theaceae</taxon>
        <taxon>Camellia</taxon>
    </lineage>
</organism>
<dbReference type="SUPFAM" id="SSF48371">
    <property type="entry name" value="ARM repeat"/>
    <property type="match status" value="1"/>
</dbReference>
<proteinExistence type="predicted"/>
<dbReference type="AlphaFoldDB" id="A0A7J7H9D9"/>
<accession>A0A7J7H9D9</accession>
<dbReference type="EMBL" id="JACBKZ010000005">
    <property type="protein sequence ID" value="KAF5949560.1"/>
    <property type="molecule type" value="Genomic_DNA"/>
</dbReference>
<comment type="caution">
    <text evidence="2">The sequence shown here is derived from an EMBL/GenBank/DDBJ whole genome shotgun (WGS) entry which is preliminary data.</text>
</comment>
<dbReference type="Pfam" id="PF06012">
    <property type="entry name" value="DUF908"/>
    <property type="match status" value="1"/>
</dbReference>
<protein>
    <recommendedName>
        <fullName evidence="1">DUF908 domain-containing protein</fullName>
    </recommendedName>
</protein>
<reference evidence="3" key="1">
    <citation type="journal article" date="2020" name="Nat. Commun.">
        <title>Genome assembly of wild tea tree DASZ reveals pedigree and selection history of tea varieties.</title>
        <authorList>
            <person name="Zhang W."/>
            <person name="Zhang Y."/>
            <person name="Qiu H."/>
            <person name="Guo Y."/>
            <person name="Wan H."/>
            <person name="Zhang X."/>
            <person name="Scossa F."/>
            <person name="Alseekh S."/>
            <person name="Zhang Q."/>
            <person name="Wang P."/>
            <person name="Xu L."/>
            <person name="Schmidt M.H."/>
            <person name="Jia X."/>
            <person name="Li D."/>
            <person name="Zhu A."/>
            <person name="Guo F."/>
            <person name="Chen W."/>
            <person name="Ni D."/>
            <person name="Usadel B."/>
            <person name="Fernie A.R."/>
            <person name="Wen W."/>
        </authorList>
    </citation>
    <scope>NUCLEOTIDE SEQUENCE [LARGE SCALE GENOMIC DNA]</scope>
    <source>
        <strain evidence="3">cv. G240</strain>
    </source>
</reference>
<dbReference type="InterPro" id="IPR010309">
    <property type="entry name" value="E3_Ub_ligase_DUF908"/>
</dbReference>
<feature type="domain" description="DUF908" evidence="1">
    <location>
        <begin position="202"/>
        <end position="362"/>
    </location>
</feature>
<keyword evidence="3" id="KW-1185">Reference proteome</keyword>